<gene>
    <name evidence="1" type="ORF">Q612_NSC00124G0001</name>
</gene>
<dbReference type="EMBL" id="AZMC01000124">
    <property type="protein sequence ID" value="ETI89735.1"/>
    <property type="molecule type" value="Genomic_DNA"/>
</dbReference>
<reference evidence="1 2" key="1">
    <citation type="submission" date="2013-12" db="EMBL/GenBank/DDBJ databases">
        <title>A Varibaculum cambriense genome reconstructed from a premature infant gut community with otherwise low bacterial novelty that shifts toward anaerobic metabolism during the third week of life.</title>
        <authorList>
            <person name="Brown C.T."/>
            <person name="Sharon I."/>
            <person name="Thomas B.C."/>
            <person name="Castelle C.J."/>
            <person name="Morowitz M.J."/>
            <person name="Banfield J.F."/>
        </authorList>
    </citation>
    <scope>NUCLEOTIDE SEQUENCE [LARGE SCALE GENOMIC DNA]</scope>
    <source>
        <strain evidence="2">DORA_17_25</strain>
    </source>
</reference>
<sequence>TMTDYIPTDEDLQVGFDKLPIIPGIQDEIK</sequence>
<organism evidence="1 2">
    <name type="scientific">Negativicoccus succinicivorans DORA_17_25</name>
    <dbReference type="NCBI Taxonomy" id="1403945"/>
    <lineage>
        <taxon>Bacteria</taxon>
        <taxon>Bacillati</taxon>
        <taxon>Bacillota</taxon>
        <taxon>Negativicutes</taxon>
        <taxon>Veillonellales</taxon>
        <taxon>Veillonellaceae</taxon>
        <taxon>Negativicoccus</taxon>
    </lineage>
</organism>
<feature type="non-terminal residue" evidence="1">
    <location>
        <position position="1"/>
    </location>
</feature>
<accession>W1U884</accession>
<proteinExistence type="predicted"/>
<dbReference type="AlphaFoldDB" id="W1U884"/>
<evidence type="ECO:0000313" key="1">
    <source>
        <dbReference type="EMBL" id="ETI89735.1"/>
    </source>
</evidence>
<evidence type="ECO:0000313" key="2">
    <source>
        <dbReference type="Proteomes" id="UP000018840"/>
    </source>
</evidence>
<dbReference type="Proteomes" id="UP000018840">
    <property type="component" value="Unassembled WGS sequence"/>
</dbReference>
<name>W1U884_9FIRM</name>
<protein>
    <submittedName>
        <fullName evidence="1">Uncharacterized protein</fullName>
    </submittedName>
</protein>
<comment type="caution">
    <text evidence="1">The sequence shown here is derived from an EMBL/GenBank/DDBJ whole genome shotgun (WGS) entry which is preliminary data.</text>
</comment>